<dbReference type="AlphaFoldDB" id="A0A7C2JZI2"/>
<gene>
    <name evidence="1" type="ORF">ENQ76_08035</name>
</gene>
<organism evidence="1">
    <name type="scientific">Schlesneria paludicola</name>
    <dbReference type="NCBI Taxonomy" id="360056"/>
    <lineage>
        <taxon>Bacteria</taxon>
        <taxon>Pseudomonadati</taxon>
        <taxon>Planctomycetota</taxon>
        <taxon>Planctomycetia</taxon>
        <taxon>Planctomycetales</taxon>
        <taxon>Planctomycetaceae</taxon>
        <taxon>Schlesneria</taxon>
    </lineage>
</organism>
<dbReference type="Pfam" id="PF03692">
    <property type="entry name" value="CxxCxxCC"/>
    <property type="match status" value="1"/>
</dbReference>
<sequence length="143" mass="16888">MARKKFRRADLKPGEILCSYCTAKCCRYYALPIDTPTTWEDFDHLRWYVMHGRTALFVDDGTWFLLVYGDCEHLQPDHRCGFYENRPQICRDYSADSCEFDNDGCYDKFFESHEQVWEYAEAILPPRKKQQKKGLPALPVVSI</sequence>
<comment type="caution">
    <text evidence="1">The sequence shown here is derived from an EMBL/GenBank/DDBJ whole genome shotgun (WGS) entry which is preliminary data.</text>
</comment>
<proteinExistence type="predicted"/>
<name>A0A7C2JZI2_9PLAN</name>
<dbReference type="InterPro" id="IPR005358">
    <property type="entry name" value="Puta_zinc/iron-chelating_dom"/>
</dbReference>
<evidence type="ECO:0000313" key="1">
    <source>
        <dbReference type="EMBL" id="HEN15400.1"/>
    </source>
</evidence>
<accession>A0A7C2JZI2</accession>
<protein>
    <submittedName>
        <fullName evidence="1">YkgJ family cysteine cluster protein</fullName>
    </submittedName>
</protein>
<dbReference type="EMBL" id="DSOK01000234">
    <property type="protein sequence ID" value="HEN15400.1"/>
    <property type="molecule type" value="Genomic_DNA"/>
</dbReference>
<reference evidence="1" key="1">
    <citation type="journal article" date="2020" name="mSystems">
        <title>Genome- and Community-Level Interaction Insights into Carbon Utilization and Element Cycling Functions of Hydrothermarchaeota in Hydrothermal Sediment.</title>
        <authorList>
            <person name="Zhou Z."/>
            <person name="Liu Y."/>
            <person name="Xu W."/>
            <person name="Pan J."/>
            <person name="Luo Z.H."/>
            <person name="Li M."/>
        </authorList>
    </citation>
    <scope>NUCLEOTIDE SEQUENCE [LARGE SCALE GENOMIC DNA]</scope>
    <source>
        <strain evidence="1">SpSt-339</strain>
    </source>
</reference>